<reference evidence="1" key="1">
    <citation type="submission" date="2014-11" db="EMBL/GenBank/DDBJ databases">
        <authorList>
            <person name="Amaro Gonzalez C."/>
        </authorList>
    </citation>
    <scope>NUCLEOTIDE SEQUENCE</scope>
</reference>
<dbReference type="AlphaFoldDB" id="A0A0E9UVZ9"/>
<organism evidence="1">
    <name type="scientific">Anguilla anguilla</name>
    <name type="common">European freshwater eel</name>
    <name type="synonym">Muraena anguilla</name>
    <dbReference type="NCBI Taxonomy" id="7936"/>
    <lineage>
        <taxon>Eukaryota</taxon>
        <taxon>Metazoa</taxon>
        <taxon>Chordata</taxon>
        <taxon>Craniata</taxon>
        <taxon>Vertebrata</taxon>
        <taxon>Euteleostomi</taxon>
        <taxon>Actinopterygii</taxon>
        <taxon>Neopterygii</taxon>
        <taxon>Teleostei</taxon>
        <taxon>Anguilliformes</taxon>
        <taxon>Anguillidae</taxon>
        <taxon>Anguilla</taxon>
    </lineage>
</organism>
<dbReference type="EMBL" id="GBXM01039227">
    <property type="protein sequence ID" value="JAH69350.1"/>
    <property type="molecule type" value="Transcribed_RNA"/>
</dbReference>
<evidence type="ECO:0000313" key="1">
    <source>
        <dbReference type="EMBL" id="JAH69350.1"/>
    </source>
</evidence>
<sequence length="39" mass="4341">MHGQTSLLTLSKRQDITESERCGPSAFLRLDFIGTSASW</sequence>
<proteinExistence type="predicted"/>
<reference evidence="1" key="2">
    <citation type="journal article" date="2015" name="Fish Shellfish Immunol.">
        <title>Early steps in the European eel (Anguilla anguilla)-Vibrio vulnificus interaction in the gills: Role of the RtxA13 toxin.</title>
        <authorList>
            <person name="Callol A."/>
            <person name="Pajuelo D."/>
            <person name="Ebbesson L."/>
            <person name="Teles M."/>
            <person name="MacKenzie S."/>
            <person name="Amaro C."/>
        </authorList>
    </citation>
    <scope>NUCLEOTIDE SEQUENCE</scope>
</reference>
<accession>A0A0E9UVZ9</accession>
<protein>
    <submittedName>
        <fullName evidence="1">Uncharacterized protein</fullName>
    </submittedName>
</protein>
<name>A0A0E9UVZ9_ANGAN</name>